<dbReference type="OrthoDB" id="5971719at2759"/>
<dbReference type="EMBL" id="UYRR01041567">
    <property type="protein sequence ID" value="VDK81387.1"/>
    <property type="molecule type" value="Genomic_DNA"/>
</dbReference>
<evidence type="ECO:0000313" key="2">
    <source>
        <dbReference type="Proteomes" id="UP000267096"/>
    </source>
</evidence>
<sequence>MINDDPEQPEIIQNCFVCDSDYARGFGGKYGVEKEKQDRSAAGWDYQTKLAQHESQRAYELIQCYRICLKPNGVPISLMCCEPEPAVGYDPALVSIIQLSMLSKLTRAS</sequence>
<dbReference type="Proteomes" id="UP000267096">
    <property type="component" value="Unassembled WGS sequence"/>
</dbReference>
<dbReference type="WBParaSite" id="ASIM_0002158001-mRNA-1">
    <property type="protein sequence ID" value="ASIM_0002158001-mRNA-1"/>
    <property type="gene ID" value="ASIM_0002158001"/>
</dbReference>
<organism evidence="3">
    <name type="scientific">Anisakis simplex</name>
    <name type="common">Herring worm</name>
    <dbReference type="NCBI Taxonomy" id="6269"/>
    <lineage>
        <taxon>Eukaryota</taxon>
        <taxon>Metazoa</taxon>
        <taxon>Ecdysozoa</taxon>
        <taxon>Nematoda</taxon>
        <taxon>Chromadorea</taxon>
        <taxon>Rhabditida</taxon>
        <taxon>Spirurina</taxon>
        <taxon>Ascaridomorpha</taxon>
        <taxon>Ascaridoidea</taxon>
        <taxon>Anisakidae</taxon>
        <taxon>Anisakis</taxon>
        <taxon>Anisakis simplex complex</taxon>
    </lineage>
</organism>
<evidence type="ECO:0000313" key="1">
    <source>
        <dbReference type="EMBL" id="VDK81387.1"/>
    </source>
</evidence>
<name>A0A0M3KKP9_ANISI</name>
<gene>
    <name evidence="1" type="ORF">ASIM_LOCUS20945</name>
</gene>
<evidence type="ECO:0000313" key="3">
    <source>
        <dbReference type="WBParaSite" id="ASIM_0002158001-mRNA-1"/>
    </source>
</evidence>
<reference evidence="1 2" key="2">
    <citation type="submission" date="2018-11" db="EMBL/GenBank/DDBJ databases">
        <authorList>
            <consortium name="Pathogen Informatics"/>
        </authorList>
    </citation>
    <scope>NUCLEOTIDE SEQUENCE [LARGE SCALE GENOMIC DNA]</scope>
</reference>
<protein>
    <submittedName>
        <fullName evidence="3">CN hydrolase domain-containing protein</fullName>
    </submittedName>
</protein>
<proteinExistence type="predicted"/>
<keyword evidence="2" id="KW-1185">Reference proteome</keyword>
<dbReference type="Pfam" id="PF02218">
    <property type="entry name" value="HS1_rep"/>
    <property type="match status" value="1"/>
</dbReference>
<reference evidence="3" key="1">
    <citation type="submission" date="2017-02" db="UniProtKB">
        <authorList>
            <consortium name="WormBaseParasite"/>
        </authorList>
    </citation>
    <scope>IDENTIFICATION</scope>
</reference>
<dbReference type="AlphaFoldDB" id="A0A0M3KKP9"/>
<dbReference type="InterPro" id="IPR003134">
    <property type="entry name" value="Hs1_Cortactin"/>
</dbReference>
<dbReference type="PROSITE" id="PS51090">
    <property type="entry name" value="CORTACTIN"/>
    <property type="match status" value="1"/>
</dbReference>
<accession>A0A0M3KKP9</accession>